<feature type="compositionally biased region" description="Basic and acidic residues" evidence="1">
    <location>
        <begin position="1"/>
        <end position="17"/>
    </location>
</feature>
<evidence type="ECO:0008006" key="4">
    <source>
        <dbReference type="Google" id="ProtNLM"/>
    </source>
</evidence>
<evidence type="ECO:0000256" key="1">
    <source>
        <dbReference type="SAM" id="MobiDB-lite"/>
    </source>
</evidence>
<proteinExistence type="predicted"/>
<keyword evidence="3" id="KW-1185">Reference proteome</keyword>
<sequence length="118" mass="13251">MRKPEHDDRLHNHHFELSLEPSMSQSPPHQHKYEGQTSFDVGHRHSLRGVTAPALDIPNHVHEYQGTTSFNDSHVHHFSGVTGPLILTPDGGHYHIIEGETNVNGLTTHTHNYMGTAK</sequence>
<gene>
    <name evidence="2" type="ORF">GCM10011571_32560</name>
</gene>
<feature type="region of interest" description="Disordered" evidence="1">
    <location>
        <begin position="1"/>
        <end position="36"/>
    </location>
</feature>
<accession>A0A8J2VKA7</accession>
<organism evidence="2 3">
    <name type="scientific">Marinithermofilum abyssi</name>
    <dbReference type="NCBI Taxonomy" id="1571185"/>
    <lineage>
        <taxon>Bacteria</taxon>
        <taxon>Bacillati</taxon>
        <taxon>Bacillota</taxon>
        <taxon>Bacilli</taxon>
        <taxon>Bacillales</taxon>
        <taxon>Thermoactinomycetaceae</taxon>
        <taxon>Marinithermofilum</taxon>
    </lineage>
</organism>
<reference evidence="2" key="2">
    <citation type="submission" date="2020-09" db="EMBL/GenBank/DDBJ databases">
        <authorList>
            <person name="Sun Q."/>
            <person name="Zhou Y."/>
        </authorList>
    </citation>
    <scope>NUCLEOTIDE SEQUENCE</scope>
    <source>
        <strain evidence="2">CGMCC 1.15179</strain>
    </source>
</reference>
<comment type="caution">
    <text evidence="2">The sequence shown here is derived from an EMBL/GenBank/DDBJ whole genome shotgun (WGS) entry which is preliminary data.</text>
</comment>
<evidence type="ECO:0000313" key="2">
    <source>
        <dbReference type="EMBL" id="GGE27876.1"/>
    </source>
</evidence>
<reference evidence="2" key="1">
    <citation type="journal article" date="2014" name="Int. J. Syst. Evol. Microbiol.">
        <title>Complete genome sequence of Corynebacterium casei LMG S-19264T (=DSM 44701T), isolated from a smear-ripened cheese.</title>
        <authorList>
            <consortium name="US DOE Joint Genome Institute (JGI-PGF)"/>
            <person name="Walter F."/>
            <person name="Albersmeier A."/>
            <person name="Kalinowski J."/>
            <person name="Ruckert C."/>
        </authorList>
    </citation>
    <scope>NUCLEOTIDE SEQUENCE</scope>
    <source>
        <strain evidence="2">CGMCC 1.15179</strain>
    </source>
</reference>
<dbReference type="RefSeq" id="WP_188648943.1">
    <property type="nucleotide sequence ID" value="NZ_BMHQ01000015.1"/>
</dbReference>
<dbReference type="AlphaFoldDB" id="A0A8J2VKA7"/>
<name>A0A8J2VKA7_9BACL</name>
<dbReference type="Proteomes" id="UP000625210">
    <property type="component" value="Unassembled WGS sequence"/>
</dbReference>
<evidence type="ECO:0000313" key="3">
    <source>
        <dbReference type="Proteomes" id="UP000625210"/>
    </source>
</evidence>
<dbReference type="Pfam" id="PF12788">
    <property type="entry name" value="YmaF"/>
    <property type="match status" value="1"/>
</dbReference>
<protein>
    <recommendedName>
        <fullName evidence="4">YmaF family protein</fullName>
    </recommendedName>
</protein>
<dbReference type="EMBL" id="BMHQ01000015">
    <property type="protein sequence ID" value="GGE27876.1"/>
    <property type="molecule type" value="Genomic_DNA"/>
</dbReference>
<dbReference type="InterPro" id="IPR024307">
    <property type="entry name" value="YmaF"/>
</dbReference>